<feature type="domain" description="TraK N-terminal" evidence="2">
    <location>
        <begin position="35"/>
        <end position="123"/>
    </location>
</feature>
<feature type="domain" description="TraK C-terminal" evidence="3">
    <location>
        <begin position="134"/>
        <end position="237"/>
    </location>
</feature>
<feature type="chain" id="PRO_5046465273" evidence="1">
    <location>
        <begin position="25"/>
        <end position="244"/>
    </location>
</feature>
<dbReference type="EMBL" id="JAFMOY010000117">
    <property type="protein sequence ID" value="MBU9844814.1"/>
    <property type="molecule type" value="Genomic_DNA"/>
</dbReference>
<dbReference type="Proteomes" id="UP000739284">
    <property type="component" value="Unassembled WGS sequence"/>
</dbReference>
<reference evidence="4 5" key="1">
    <citation type="submission" date="2021-03" db="EMBL/GenBank/DDBJ databases">
        <title>Five novel Rahnella species.</title>
        <authorList>
            <person name="Brady C."/>
            <person name="Asselin J."/>
            <person name="Beer S."/>
            <person name="Bruberg M.B."/>
            <person name="Crampton B."/>
            <person name="Venter S."/>
            <person name="Arnold D."/>
            <person name="Denman S."/>
        </authorList>
    </citation>
    <scope>NUCLEOTIDE SEQUENCE [LARGE SCALE GENOMIC DNA]</scope>
    <source>
        <strain evidence="4 5">FRB 231</strain>
    </source>
</reference>
<dbReference type="NCBIfam" id="NF010296">
    <property type="entry name" value="PRK13736.1"/>
    <property type="match status" value="1"/>
</dbReference>
<evidence type="ECO:0000259" key="2">
    <source>
        <dbReference type="Pfam" id="PF06586"/>
    </source>
</evidence>
<dbReference type="InterPro" id="IPR014126">
    <property type="entry name" value="TraK_Ftype"/>
</dbReference>
<dbReference type="InterPro" id="IPR010563">
    <property type="entry name" value="TraK_N"/>
</dbReference>
<accession>A0ABS6LD09</accession>
<protein>
    <submittedName>
        <fullName evidence="4">Type-F conjugative transfer system secretin TraK</fullName>
    </submittedName>
</protein>
<dbReference type="Pfam" id="PF23536">
    <property type="entry name" value="TraK_C"/>
    <property type="match status" value="1"/>
</dbReference>
<evidence type="ECO:0000313" key="4">
    <source>
        <dbReference type="EMBL" id="MBU9844814.1"/>
    </source>
</evidence>
<keyword evidence="1" id="KW-0732">Signal</keyword>
<name>A0ABS6LD09_9GAMM</name>
<dbReference type="RefSeq" id="WP_217148623.1">
    <property type="nucleotide sequence ID" value="NZ_JAFMOY010000117.1"/>
</dbReference>
<dbReference type="NCBIfam" id="TIGR02756">
    <property type="entry name" value="TraK_Ftype"/>
    <property type="match status" value="1"/>
</dbReference>
<dbReference type="InterPro" id="IPR055397">
    <property type="entry name" value="TraK_C"/>
</dbReference>
<sequence length="244" mass="26488">MKSDKWGRCVAVALSLGPCGAFSAAVSVSPTLVPLNNGGQVSLVVSNTDPNLLRVAGDRVIAINSLDGELTREEKTDSGGVVLSTLKKKPFTFIIETQRGLNISIQARPHAGAGCTIELVNKRVRAEEDAKVWEESAPYQSVLVMLNRAVRNGSLAQGYQSVSVRNESISVPEGLQAVPEKAWVGHHLKIVRYTLTNLLPHPKPIEEDNFFQPTTRAVMFAEPMTQILPGGRLQLYVTSSEETD</sequence>
<dbReference type="Pfam" id="PF06586">
    <property type="entry name" value="TraK_N"/>
    <property type="match status" value="1"/>
</dbReference>
<evidence type="ECO:0000259" key="3">
    <source>
        <dbReference type="Pfam" id="PF23536"/>
    </source>
</evidence>
<feature type="signal peptide" evidence="1">
    <location>
        <begin position="1"/>
        <end position="24"/>
    </location>
</feature>
<keyword evidence="5" id="KW-1185">Reference proteome</keyword>
<proteinExistence type="predicted"/>
<organism evidence="4 5">
    <name type="scientific">Rahnella ecdela</name>
    <dbReference type="NCBI Taxonomy" id="2816250"/>
    <lineage>
        <taxon>Bacteria</taxon>
        <taxon>Pseudomonadati</taxon>
        <taxon>Pseudomonadota</taxon>
        <taxon>Gammaproteobacteria</taxon>
        <taxon>Enterobacterales</taxon>
        <taxon>Yersiniaceae</taxon>
        <taxon>Rahnella</taxon>
    </lineage>
</organism>
<comment type="caution">
    <text evidence="4">The sequence shown here is derived from an EMBL/GenBank/DDBJ whole genome shotgun (WGS) entry which is preliminary data.</text>
</comment>
<evidence type="ECO:0000313" key="5">
    <source>
        <dbReference type="Proteomes" id="UP000739284"/>
    </source>
</evidence>
<gene>
    <name evidence="4" type="primary">traK</name>
    <name evidence="4" type="ORF">J1784_07300</name>
</gene>
<evidence type="ECO:0000256" key="1">
    <source>
        <dbReference type="SAM" id="SignalP"/>
    </source>
</evidence>